<dbReference type="STRING" id="31965.AWH51_04685"/>
<dbReference type="Proteomes" id="UP000076218">
    <property type="component" value="Unassembled WGS sequence"/>
</dbReference>
<organism evidence="8 9">
    <name type="scientific">Clavibacter tessellarius</name>
    <dbReference type="NCBI Taxonomy" id="31965"/>
    <lineage>
        <taxon>Bacteria</taxon>
        <taxon>Bacillati</taxon>
        <taxon>Actinomycetota</taxon>
        <taxon>Actinomycetes</taxon>
        <taxon>Micrococcales</taxon>
        <taxon>Microbacteriaceae</taxon>
        <taxon>Clavibacter</taxon>
    </lineage>
</organism>
<dbReference type="InterPro" id="IPR016181">
    <property type="entry name" value="Acyl_CoA_acyltransferase"/>
</dbReference>
<evidence type="ECO:0000256" key="5">
    <source>
        <dbReference type="ARBA" id="ARBA00031122"/>
    </source>
</evidence>
<feature type="region of interest" description="Disordered" evidence="6">
    <location>
        <begin position="196"/>
        <end position="240"/>
    </location>
</feature>
<dbReference type="SUPFAM" id="SSF55729">
    <property type="entry name" value="Acyl-CoA N-acyltransferases (Nat)"/>
    <property type="match status" value="1"/>
</dbReference>
<dbReference type="InterPro" id="IPR007310">
    <property type="entry name" value="Aerobactin_biosyn_IucA/IucC_N"/>
</dbReference>
<proteinExistence type="inferred from homology"/>
<name>A0A154V3Y9_9MICO</name>
<feature type="compositionally biased region" description="Basic and acidic residues" evidence="6">
    <location>
        <begin position="211"/>
        <end position="222"/>
    </location>
</feature>
<dbReference type="Gene3D" id="3.40.630.30">
    <property type="match status" value="1"/>
</dbReference>
<evidence type="ECO:0000256" key="6">
    <source>
        <dbReference type="SAM" id="MobiDB-lite"/>
    </source>
</evidence>
<comment type="function">
    <text evidence="1">Acyltransferase required for the direct transfer of medium- to long-chain fatty acyl moieties from a carrier protein (MbtL) on to the epsilon-amino group of lysine residue in the mycobactin core.</text>
</comment>
<dbReference type="Gene3D" id="1.10.510.40">
    <property type="match status" value="1"/>
</dbReference>
<dbReference type="RefSeq" id="WP_063070606.1">
    <property type="nucleotide sequence ID" value="NZ_LQXA01000013.1"/>
</dbReference>
<evidence type="ECO:0000313" key="9">
    <source>
        <dbReference type="Proteomes" id="UP000076218"/>
    </source>
</evidence>
<protein>
    <recommendedName>
        <fullName evidence="4">Lysine N-acyltransferase MbtK</fullName>
    </recommendedName>
    <alternativeName>
        <fullName evidence="5">Mycobactin synthase protein K</fullName>
    </alternativeName>
</protein>
<evidence type="ECO:0000256" key="1">
    <source>
        <dbReference type="ARBA" id="ARBA00003818"/>
    </source>
</evidence>
<dbReference type="SMART" id="SM01006">
    <property type="entry name" value="AlcB"/>
    <property type="match status" value="1"/>
</dbReference>
<dbReference type="EMBL" id="LQXA01000013">
    <property type="protein sequence ID" value="KZC96085.1"/>
    <property type="molecule type" value="Genomic_DNA"/>
</dbReference>
<comment type="similarity">
    <text evidence="3">Belongs to the IucA/IucC family.</text>
</comment>
<feature type="domain" description="Acyltransferase MbtK/IucB-like conserved" evidence="7">
    <location>
        <begin position="33"/>
        <end position="80"/>
    </location>
</feature>
<dbReference type="InterPro" id="IPR019432">
    <property type="entry name" value="Acyltransferase_MbtK/IucB-like"/>
</dbReference>
<dbReference type="PANTHER" id="PTHR34384">
    <property type="entry name" value="L-2,3-DIAMINOPROPANOATE--CITRATE LIGASE"/>
    <property type="match status" value="1"/>
</dbReference>
<dbReference type="GO" id="GO:0019290">
    <property type="term" value="P:siderophore biosynthetic process"/>
    <property type="evidence" value="ECO:0007669"/>
    <property type="project" value="InterPro"/>
</dbReference>
<evidence type="ECO:0000313" key="8">
    <source>
        <dbReference type="EMBL" id="KZC96085.1"/>
    </source>
</evidence>
<comment type="pathway">
    <text evidence="2">Siderophore biosynthesis; mycobactin biosynthesis.</text>
</comment>
<dbReference type="InterPro" id="IPR037455">
    <property type="entry name" value="LucA/IucC-like"/>
</dbReference>
<dbReference type="Pfam" id="PF06276">
    <property type="entry name" value="FhuF"/>
    <property type="match status" value="1"/>
</dbReference>
<comment type="caution">
    <text evidence="8">The sequence shown here is derived from an EMBL/GenBank/DDBJ whole genome shotgun (WGS) entry which is preliminary data.</text>
</comment>
<evidence type="ECO:0000256" key="3">
    <source>
        <dbReference type="ARBA" id="ARBA00007832"/>
    </source>
</evidence>
<gene>
    <name evidence="8" type="ORF">AWH51_04685</name>
</gene>
<dbReference type="OrthoDB" id="495728at2"/>
<accession>A0A154V3Y9</accession>
<dbReference type="Pfam" id="PF13523">
    <property type="entry name" value="Acetyltransf_8"/>
    <property type="match status" value="1"/>
</dbReference>
<dbReference type="UniPathway" id="UPA00011"/>
<sequence>MSAPAPASTAAPDADAAAGADLGAEPRYGLDLRPLDPDADAALVHAWVTAPRARFWQMEHATLDDVRAEYRSIAADPRREAWIGLHDGVPAFLVEAYDPADDPIGAHLDPLPGDRGMHLLVAPPAGDPLPGFTTAVMRHVVAHLLRDPAVERLVVEPDVRNTRIQRLNELVGFRPLRVVDLGAKHALLSVATRDDALPHATPTDGHAMTLTHDRSLDTHPESRPAAASRTSEPDPRVHPAAHLRPDAWAAATRHLVRKALAEFAHELLVEPERVDPERAPGAPRTPHDPRAWADYRVASADGRSAYAYRARILELDHWDVDEASIRRTVDGEPAALDAIDLVLDLRDRLGITDEVLPVYLDEIQSTLSAAAFSRLRDVPDARGLLTASYAEVESTMDEGHPCFVATNGRIGFDLDDHDRYAPEAGEDVRILWLAVHERLAHFASVDGLDREAFLDAELGPVVRGRFRARMADHGIDPAERVLVPVHPWQWENVVTVTFAGLIATRDIVLLGTGDDEYGAQQSIRTWANRTTPERCYVKTSLSILNMGFTRGLSPAYMAVTPAINDWVHALVTGDDEFARLGFGILREVASVGVRDARVDSALPPGHSHGKMLSALWRESPVPGLAEGERLMSMTSLLHVDAHGDTVLGALIDASGIGAAAWIRRWLDAYLVPLAHALIAHDLAFMPHGENVILVLRDHVVVRVLMKDIAEEVALFDMERELPEDVRRIRMEIPEDERTLTVFTDVMDGFLRFAAALVEDRDDLGPDGLWRVAAEALADHERAHPELAERFSRFDLFTPSFDRSCLNRLQLRDNRRMVDLQAPVMQIHGSLRNPLAIHRGLRPRIG</sequence>
<dbReference type="Gene3D" id="3.30.310.280">
    <property type="match status" value="1"/>
</dbReference>
<evidence type="ECO:0000256" key="2">
    <source>
        <dbReference type="ARBA" id="ARBA00005102"/>
    </source>
</evidence>
<evidence type="ECO:0000259" key="7">
    <source>
        <dbReference type="SMART" id="SM01006"/>
    </source>
</evidence>
<dbReference type="GO" id="GO:0016746">
    <property type="term" value="F:acyltransferase activity"/>
    <property type="evidence" value="ECO:0007669"/>
    <property type="project" value="InterPro"/>
</dbReference>
<dbReference type="Gene3D" id="6.10.250.3370">
    <property type="match status" value="1"/>
</dbReference>
<dbReference type="InterPro" id="IPR022770">
    <property type="entry name" value="IucA/IucC-like_C"/>
</dbReference>
<reference evidence="8 9" key="1">
    <citation type="submission" date="2016-01" db="EMBL/GenBank/DDBJ databases">
        <title>Draft genome sequence of Clavibacter michiganensis subsp. tessellarius DOAB 609.</title>
        <authorList>
            <person name="Tambong J.T."/>
        </authorList>
    </citation>
    <scope>NUCLEOTIDE SEQUENCE [LARGE SCALE GENOMIC DNA]</scope>
    <source>
        <strain evidence="8 9">DOAB 609</strain>
    </source>
</reference>
<dbReference type="PANTHER" id="PTHR34384:SF6">
    <property type="entry name" value="STAPHYLOFERRIN B SYNTHASE"/>
    <property type="match status" value="1"/>
</dbReference>
<dbReference type="GO" id="GO:0016881">
    <property type="term" value="F:acid-amino acid ligase activity"/>
    <property type="evidence" value="ECO:0007669"/>
    <property type="project" value="UniProtKB-ARBA"/>
</dbReference>
<dbReference type="Pfam" id="PF04183">
    <property type="entry name" value="IucA_IucC"/>
    <property type="match status" value="1"/>
</dbReference>
<evidence type="ECO:0000256" key="4">
    <source>
        <dbReference type="ARBA" id="ARBA00020586"/>
    </source>
</evidence>
<dbReference type="AlphaFoldDB" id="A0A154V3Y9"/>